<dbReference type="Proteomes" id="UP000078544">
    <property type="component" value="Unassembled WGS sequence"/>
</dbReference>
<dbReference type="PANTHER" id="PTHR28307:SF1">
    <property type="entry name" value="PAL1 CELL MORPHOLOGY PROTEIN"/>
    <property type="match status" value="1"/>
</dbReference>
<feature type="compositionally biased region" description="Basic and acidic residues" evidence="1">
    <location>
        <begin position="169"/>
        <end position="179"/>
    </location>
</feature>
<sequence length="246" mass="27426">MSHRPLDMIKRDARAADRPIRQRKGICETDMIDSLDTVGGGPYHHGGPYDATLISRNLSKKYSPVAAVQRSNLEALRATPRENIVDSLTKHVPLQGTSTIPPGARDMSGRVMHYKEGADLMREPDAPGGAYKRWDHGVQYHPDDLKGKGEPSFTIERELKKGKGHRHHQSDPTEFEMHPVSRHSKQALSRQRSISQTGEASSSDARRVNDSAPRRRNTTGKTLSEGLKKRFAGSRRKNDAITEVAH</sequence>
<evidence type="ECO:0000256" key="1">
    <source>
        <dbReference type="SAM" id="MobiDB-lite"/>
    </source>
</evidence>
<dbReference type="AlphaFoldDB" id="A0A162I8T8"/>
<dbReference type="OrthoDB" id="5389892at2759"/>
<feature type="compositionally biased region" description="Polar residues" evidence="1">
    <location>
        <begin position="186"/>
        <end position="203"/>
    </location>
</feature>
<dbReference type="PANTHER" id="PTHR28307">
    <property type="entry name" value="PROTEIN PAL1"/>
    <property type="match status" value="1"/>
</dbReference>
<dbReference type="EMBL" id="AZGY01000022">
    <property type="protein sequence ID" value="KZZ90153.1"/>
    <property type="molecule type" value="Genomic_DNA"/>
</dbReference>
<protein>
    <submittedName>
        <fullName evidence="2">Pal1 cell morphology</fullName>
    </submittedName>
</protein>
<dbReference type="GO" id="GO:0005737">
    <property type="term" value="C:cytoplasm"/>
    <property type="evidence" value="ECO:0007669"/>
    <property type="project" value="TreeGrafter"/>
</dbReference>
<accession>A0A162I8T8</accession>
<name>A0A162I8T8_9HYPO</name>
<comment type="caution">
    <text evidence="2">The sequence shown here is derived from an EMBL/GenBank/DDBJ whole genome shotgun (WGS) entry which is preliminary data.</text>
</comment>
<feature type="compositionally biased region" description="Basic and acidic residues" evidence="1">
    <location>
        <begin position="204"/>
        <end position="213"/>
    </location>
</feature>
<reference evidence="2 3" key="1">
    <citation type="journal article" date="2016" name="Genome Biol. Evol.">
        <title>Divergent and convergent evolution of fungal pathogenicity.</title>
        <authorList>
            <person name="Shang Y."/>
            <person name="Xiao G."/>
            <person name="Zheng P."/>
            <person name="Cen K."/>
            <person name="Zhan S."/>
            <person name="Wang C."/>
        </authorList>
    </citation>
    <scope>NUCLEOTIDE SEQUENCE [LARGE SCALE GENOMIC DNA]</scope>
    <source>
        <strain evidence="2 3">RCEF 2490</strain>
    </source>
</reference>
<dbReference type="Pfam" id="PF08316">
    <property type="entry name" value="Pal1"/>
    <property type="match status" value="1"/>
</dbReference>
<keyword evidence="3" id="KW-1185">Reference proteome</keyword>
<evidence type="ECO:0000313" key="2">
    <source>
        <dbReference type="EMBL" id="KZZ90153.1"/>
    </source>
</evidence>
<gene>
    <name evidence="2" type="ORF">AAL_07254</name>
</gene>
<proteinExistence type="predicted"/>
<dbReference type="InterPro" id="IPR013226">
    <property type="entry name" value="Pal1"/>
</dbReference>
<feature type="compositionally biased region" description="Basic and acidic residues" evidence="1">
    <location>
        <begin position="236"/>
        <end position="246"/>
    </location>
</feature>
<evidence type="ECO:0000313" key="3">
    <source>
        <dbReference type="Proteomes" id="UP000078544"/>
    </source>
</evidence>
<organism evidence="2 3">
    <name type="scientific">Moelleriella libera RCEF 2490</name>
    <dbReference type="NCBI Taxonomy" id="1081109"/>
    <lineage>
        <taxon>Eukaryota</taxon>
        <taxon>Fungi</taxon>
        <taxon>Dikarya</taxon>
        <taxon>Ascomycota</taxon>
        <taxon>Pezizomycotina</taxon>
        <taxon>Sordariomycetes</taxon>
        <taxon>Hypocreomycetidae</taxon>
        <taxon>Hypocreales</taxon>
        <taxon>Clavicipitaceae</taxon>
        <taxon>Moelleriella</taxon>
    </lineage>
</organism>
<feature type="region of interest" description="Disordered" evidence="1">
    <location>
        <begin position="160"/>
        <end position="246"/>
    </location>
</feature>